<gene>
    <name evidence="2" type="ORF">KB584_11770</name>
</gene>
<dbReference type="InterPro" id="IPR009796">
    <property type="entry name" value="DUF1366"/>
</dbReference>
<dbReference type="EMBL" id="JAGQEX010000051">
    <property type="protein sequence ID" value="MDV5978086.1"/>
    <property type="molecule type" value="Genomic_DNA"/>
</dbReference>
<comment type="caution">
    <text evidence="2">The sequence shown here is derived from an EMBL/GenBank/DDBJ whole genome shotgun (WGS) entry which is preliminary data.</text>
</comment>
<protein>
    <submittedName>
        <fullName evidence="2">DUF1366 domain-containing protein</fullName>
    </submittedName>
</protein>
<evidence type="ECO:0000313" key="3">
    <source>
        <dbReference type="Proteomes" id="UP001186118"/>
    </source>
</evidence>
<evidence type="ECO:0000256" key="1">
    <source>
        <dbReference type="SAM" id="Coils"/>
    </source>
</evidence>
<dbReference type="Pfam" id="PF07104">
    <property type="entry name" value="DUF1366"/>
    <property type="match status" value="1"/>
</dbReference>
<organism evidence="2 3">
    <name type="scientific">Streptococcus canis</name>
    <dbReference type="NCBI Taxonomy" id="1329"/>
    <lineage>
        <taxon>Bacteria</taxon>
        <taxon>Bacillati</taxon>
        <taxon>Bacillota</taxon>
        <taxon>Bacilli</taxon>
        <taxon>Lactobacillales</taxon>
        <taxon>Streptococcaceae</taxon>
        <taxon>Streptococcus</taxon>
    </lineage>
</organism>
<dbReference type="RefSeq" id="WP_317610703.1">
    <property type="nucleotide sequence ID" value="NZ_JAGQEX010000051.1"/>
</dbReference>
<proteinExistence type="predicted"/>
<name>A0AAE4QAJ9_STRCB</name>
<sequence>MKTLQLSGKPYPIFDGGKIVKTEVRLTGENGLFIPIELLGDQTAKEADDLVDMALKAFVREYVTEYAVAESVQKVEILNEKVKEYDKQMAAMQAKGEQAIKDNQAKVDKAVVELTELVTSSLAGLTMSEVAGKE</sequence>
<dbReference type="Proteomes" id="UP001186118">
    <property type="component" value="Unassembled WGS sequence"/>
</dbReference>
<accession>A0AAE4QAJ9</accession>
<keyword evidence="1" id="KW-0175">Coiled coil</keyword>
<evidence type="ECO:0000313" key="2">
    <source>
        <dbReference type="EMBL" id="MDV5978086.1"/>
    </source>
</evidence>
<feature type="coiled-coil region" evidence="1">
    <location>
        <begin position="68"/>
        <end position="95"/>
    </location>
</feature>
<reference evidence="2" key="1">
    <citation type="submission" date="2021-04" db="EMBL/GenBank/DDBJ databases">
        <title>Draft genomes of 20 S. canis strains.</title>
        <authorList>
            <person name="Pagnossin D."/>
            <person name="Weir W."/>
            <person name="Smith A."/>
            <person name="Ure R."/>
            <person name="Oravcova K."/>
        </authorList>
    </citation>
    <scope>NUCLEOTIDE SEQUENCE</scope>
    <source>
        <strain evidence="2">284</strain>
    </source>
</reference>
<dbReference type="AlphaFoldDB" id="A0AAE4QAJ9"/>